<keyword evidence="1" id="KW-0472">Membrane</keyword>
<evidence type="ECO:0000313" key="2">
    <source>
        <dbReference type="EMBL" id="VEG12680.1"/>
    </source>
</evidence>
<protein>
    <submittedName>
        <fullName evidence="2">Major Facilitator Superfamily</fullName>
    </submittedName>
</protein>
<dbReference type="EMBL" id="LR134343">
    <property type="protein sequence ID" value="VEG12680.1"/>
    <property type="molecule type" value="Genomic_DNA"/>
</dbReference>
<keyword evidence="1" id="KW-0812">Transmembrane</keyword>
<feature type="transmembrane region" description="Helical" evidence="1">
    <location>
        <begin position="66"/>
        <end position="89"/>
    </location>
</feature>
<dbReference type="Proteomes" id="UP000274100">
    <property type="component" value="Chromosome"/>
</dbReference>
<evidence type="ECO:0000256" key="1">
    <source>
        <dbReference type="SAM" id="Phobius"/>
    </source>
</evidence>
<feature type="transmembrane region" description="Helical" evidence="1">
    <location>
        <begin position="101"/>
        <end position="120"/>
    </location>
</feature>
<dbReference type="RefSeq" id="WP_126330007.1">
    <property type="nucleotide sequence ID" value="NZ_LR134343.1"/>
</dbReference>
<dbReference type="SUPFAM" id="SSF103473">
    <property type="entry name" value="MFS general substrate transporter"/>
    <property type="match status" value="1"/>
</dbReference>
<dbReference type="AlphaFoldDB" id="A0A448GV45"/>
<gene>
    <name evidence="2" type="ORF">NCTC10297_00609</name>
</gene>
<dbReference type="InterPro" id="IPR036259">
    <property type="entry name" value="MFS_trans_sf"/>
</dbReference>
<sequence>MLVWQKLFDGFAFGLVLGFVSLQAAAMAASYVVKRHNITLKYKYTAMLANGLILLCIPLATGNVLILTAAIFLHVFFHVLSSIFIFSLFHEQVEDGIRNTAESLTSLFDSLLLILIYLITGYLLDAGKINSAFYLSAVVALLVFLLYFLANKSPVGLVD</sequence>
<dbReference type="Gene3D" id="1.20.1250.20">
    <property type="entry name" value="MFS general substrate transporter like domains"/>
    <property type="match status" value="1"/>
</dbReference>
<feature type="transmembrane region" description="Helical" evidence="1">
    <location>
        <begin position="44"/>
        <end position="60"/>
    </location>
</feature>
<feature type="transmembrane region" description="Helical" evidence="1">
    <location>
        <begin position="132"/>
        <end position="150"/>
    </location>
</feature>
<proteinExistence type="predicted"/>
<reference evidence="2 3" key="1">
    <citation type="submission" date="2018-12" db="EMBL/GenBank/DDBJ databases">
        <authorList>
            <consortium name="Pathogen Informatics"/>
        </authorList>
    </citation>
    <scope>NUCLEOTIDE SEQUENCE [LARGE SCALE GENOMIC DNA]</scope>
    <source>
        <strain evidence="2 3">NCTC10297</strain>
    </source>
</reference>
<evidence type="ECO:0000313" key="3">
    <source>
        <dbReference type="Proteomes" id="UP000274100"/>
    </source>
</evidence>
<name>A0A448GV45_9GAMM</name>
<keyword evidence="1" id="KW-1133">Transmembrane helix</keyword>
<accession>A0A448GV45</accession>
<organism evidence="2 3">
    <name type="scientific">Moraxella cuniculi</name>
    <dbReference type="NCBI Taxonomy" id="34061"/>
    <lineage>
        <taxon>Bacteria</taxon>
        <taxon>Pseudomonadati</taxon>
        <taxon>Pseudomonadota</taxon>
        <taxon>Gammaproteobacteria</taxon>
        <taxon>Moraxellales</taxon>
        <taxon>Moraxellaceae</taxon>
        <taxon>Moraxella</taxon>
    </lineage>
</organism>
<dbReference type="KEGG" id="mcun:NCTC10297_00609"/>
<feature type="transmembrane region" description="Helical" evidence="1">
    <location>
        <begin position="12"/>
        <end position="32"/>
    </location>
</feature>